<dbReference type="AlphaFoldDB" id="A0A9X3F210"/>
<proteinExistence type="predicted"/>
<evidence type="ECO:0000313" key="1">
    <source>
        <dbReference type="EMBL" id="MCY1009993.1"/>
    </source>
</evidence>
<dbReference type="RefSeq" id="WP_267772772.1">
    <property type="nucleotide sequence ID" value="NZ_JAPNKE010000002.1"/>
</dbReference>
<evidence type="ECO:0000313" key="2">
    <source>
        <dbReference type="Proteomes" id="UP001150924"/>
    </source>
</evidence>
<protein>
    <submittedName>
        <fullName evidence="1">Uncharacterized protein</fullName>
    </submittedName>
</protein>
<accession>A0A9X3F210</accession>
<keyword evidence="2" id="KW-1185">Reference proteome</keyword>
<sequence>MSDVDSRIHELVRRVRGIADAGVPEPIAARVTTLSASSSARSTG</sequence>
<gene>
    <name evidence="1" type="ORF">OV079_31410</name>
</gene>
<organism evidence="1 2">
    <name type="scientific">Nannocystis pusilla</name>
    <dbReference type="NCBI Taxonomy" id="889268"/>
    <lineage>
        <taxon>Bacteria</taxon>
        <taxon>Pseudomonadati</taxon>
        <taxon>Myxococcota</taxon>
        <taxon>Polyangia</taxon>
        <taxon>Nannocystales</taxon>
        <taxon>Nannocystaceae</taxon>
        <taxon>Nannocystis</taxon>
    </lineage>
</organism>
<comment type="caution">
    <text evidence="1">The sequence shown here is derived from an EMBL/GenBank/DDBJ whole genome shotgun (WGS) entry which is preliminary data.</text>
</comment>
<dbReference type="Proteomes" id="UP001150924">
    <property type="component" value="Unassembled WGS sequence"/>
</dbReference>
<reference evidence="1" key="1">
    <citation type="submission" date="2022-11" db="EMBL/GenBank/DDBJ databases">
        <title>Minimal conservation of predation-associated metabolite biosynthetic gene clusters underscores biosynthetic potential of Myxococcota including descriptions for ten novel species: Archangium lansinium sp. nov., Myxococcus landrumus sp. nov., Nannocystis bai.</title>
        <authorList>
            <person name="Ahearne A."/>
            <person name="Stevens C."/>
            <person name="Phillips K."/>
        </authorList>
    </citation>
    <scope>NUCLEOTIDE SEQUENCE</scope>
    <source>
        <strain evidence="1">Na p29</strain>
    </source>
</reference>
<dbReference type="EMBL" id="JAPNKE010000002">
    <property type="protein sequence ID" value="MCY1009993.1"/>
    <property type="molecule type" value="Genomic_DNA"/>
</dbReference>
<name>A0A9X3F210_9BACT</name>